<protein>
    <submittedName>
        <fullName evidence="2">Structural maintenance of chromosomes protein</fullName>
    </submittedName>
</protein>
<gene>
    <name evidence="2" type="ORF">M0811_07045</name>
</gene>
<dbReference type="Gene3D" id="2.30.29.30">
    <property type="entry name" value="Pleckstrin-homology domain (PH domain)/Phosphotyrosine-binding domain (PTB)"/>
    <property type="match status" value="1"/>
</dbReference>
<evidence type="ECO:0000313" key="2">
    <source>
        <dbReference type="EMBL" id="KAJ5076181.1"/>
    </source>
</evidence>
<evidence type="ECO:0000313" key="3">
    <source>
        <dbReference type="Proteomes" id="UP001149090"/>
    </source>
</evidence>
<dbReference type="EMBL" id="JAPDFW010000063">
    <property type="protein sequence ID" value="KAJ5076181.1"/>
    <property type="molecule type" value="Genomic_DNA"/>
</dbReference>
<reference evidence="2" key="1">
    <citation type="submission" date="2022-10" db="EMBL/GenBank/DDBJ databases">
        <title>Novel sulphate-reducing endosymbionts in the free-living metamonad Anaeramoeba.</title>
        <authorList>
            <person name="Jerlstrom-Hultqvist J."/>
            <person name="Cepicka I."/>
            <person name="Gallot-Lavallee L."/>
            <person name="Salas-Leiva D."/>
            <person name="Curtis B.A."/>
            <person name="Zahonova K."/>
            <person name="Pipaliya S."/>
            <person name="Dacks J."/>
            <person name="Roger A.J."/>
        </authorList>
    </citation>
    <scope>NUCLEOTIDE SEQUENCE</scope>
    <source>
        <strain evidence="2">BMAN</strain>
    </source>
</reference>
<feature type="region of interest" description="Disordered" evidence="1">
    <location>
        <begin position="232"/>
        <end position="267"/>
    </location>
</feature>
<proteinExistence type="predicted"/>
<feature type="region of interest" description="Disordered" evidence="1">
    <location>
        <begin position="281"/>
        <end position="312"/>
    </location>
</feature>
<sequence length="442" mass="51969">MTDLDQFEENLSQEKVQVVEQFVEIIKQKDVVIGELVSELQRLTPFLSTISEEKSKLLFHINENYSELDVAPDLEKEQILEKEDDDSAEIYQKLKQERDDLAELIQKTEEPLNKMQTEMHQLQSQSTIFKQKYDAQKENHQDLHVQNEQLKETLANLQKKLEMSRNDATISQILEMQKLVRELNQESQQEQKDHEKQMSQLVSEIQKIESEIELLKKDKLDIENGTFDMNSYDQQQQEQELKQQQQKEQELKQQQMQGSPLLKRGAQSNVFSRIKEVPEFSTQNTKEVRSHSFTNRSQLPHLSPSPIEQANDQPLEDETQIIDPEEELAAIRATPVILRTNVKVKENPAKGLQLVLLKKNKWTSYDIGLWNGLLVFFNQKTEEPAYQMRLNKTLKITRVDKSVTKKPNCLELRTTKEVFYLWFDLLGEEESWFRAIRKSRIL</sequence>
<dbReference type="AlphaFoldDB" id="A0A9Q0RD49"/>
<comment type="caution">
    <text evidence="2">The sequence shown here is derived from an EMBL/GenBank/DDBJ whole genome shotgun (WGS) entry which is preliminary data.</text>
</comment>
<dbReference type="SUPFAM" id="SSF50729">
    <property type="entry name" value="PH domain-like"/>
    <property type="match status" value="1"/>
</dbReference>
<organism evidence="2 3">
    <name type="scientific">Anaeramoeba ignava</name>
    <name type="common">Anaerobic marine amoeba</name>
    <dbReference type="NCBI Taxonomy" id="1746090"/>
    <lineage>
        <taxon>Eukaryota</taxon>
        <taxon>Metamonada</taxon>
        <taxon>Anaeramoebidae</taxon>
        <taxon>Anaeramoeba</taxon>
    </lineage>
</organism>
<evidence type="ECO:0000256" key="1">
    <source>
        <dbReference type="SAM" id="MobiDB-lite"/>
    </source>
</evidence>
<feature type="compositionally biased region" description="Basic and acidic residues" evidence="1">
    <location>
        <begin position="239"/>
        <end position="251"/>
    </location>
</feature>
<dbReference type="Proteomes" id="UP001149090">
    <property type="component" value="Unassembled WGS sequence"/>
</dbReference>
<dbReference type="InterPro" id="IPR011993">
    <property type="entry name" value="PH-like_dom_sf"/>
</dbReference>
<name>A0A9Q0RD49_ANAIG</name>
<accession>A0A9Q0RD49</accession>
<keyword evidence="3" id="KW-1185">Reference proteome</keyword>